<dbReference type="AlphaFoldDB" id="A0A1Z5RE59"/>
<dbReference type="OMA" id="FNNCDEL"/>
<dbReference type="EMBL" id="CM000765">
    <property type="protein sequence ID" value="OQU82034.1"/>
    <property type="molecule type" value="Genomic_DNA"/>
</dbReference>
<keyword evidence="3" id="KW-1185">Reference proteome</keyword>
<evidence type="ECO:0000313" key="2">
    <source>
        <dbReference type="EMBL" id="OQU82034.1"/>
    </source>
</evidence>
<organism evidence="2 3">
    <name type="scientific">Sorghum bicolor</name>
    <name type="common">Sorghum</name>
    <name type="synonym">Sorghum vulgare</name>
    <dbReference type="NCBI Taxonomy" id="4558"/>
    <lineage>
        <taxon>Eukaryota</taxon>
        <taxon>Viridiplantae</taxon>
        <taxon>Streptophyta</taxon>
        <taxon>Embryophyta</taxon>
        <taxon>Tracheophyta</taxon>
        <taxon>Spermatophyta</taxon>
        <taxon>Magnoliopsida</taxon>
        <taxon>Liliopsida</taxon>
        <taxon>Poales</taxon>
        <taxon>Poaceae</taxon>
        <taxon>PACMAD clade</taxon>
        <taxon>Panicoideae</taxon>
        <taxon>Andropogonodae</taxon>
        <taxon>Andropogoneae</taxon>
        <taxon>Sorghinae</taxon>
        <taxon>Sorghum</taxon>
    </lineage>
</organism>
<evidence type="ECO:0000256" key="1">
    <source>
        <dbReference type="SAM" id="SignalP"/>
    </source>
</evidence>
<keyword evidence="1" id="KW-0732">Signal</keyword>
<sequence length="73" mass="8497">MLTNLCFCSLCSSALELSQCFCKSSALELSQCFCKSCFNNCDELTAIGHHGCHYRMTSERLKWRRQHRQHILH</sequence>
<name>A0A1Z5RE59_SORBI</name>
<reference evidence="3" key="2">
    <citation type="journal article" date="2018" name="Plant J.">
        <title>The Sorghum bicolor reference genome: improved assembly, gene annotations, a transcriptome atlas, and signatures of genome organization.</title>
        <authorList>
            <person name="McCormick R.F."/>
            <person name="Truong S.K."/>
            <person name="Sreedasyam A."/>
            <person name="Jenkins J."/>
            <person name="Shu S."/>
            <person name="Sims D."/>
            <person name="Kennedy M."/>
            <person name="Amirebrahimi M."/>
            <person name="Weers B.D."/>
            <person name="McKinley B."/>
            <person name="Mattison A."/>
            <person name="Morishige D.T."/>
            <person name="Grimwood J."/>
            <person name="Schmutz J."/>
            <person name="Mullet J.E."/>
        </authorList>
    </citation>
    <scope>NUCLEOTIDE SEQUENCE [LARGE SCALE GENOMIC DNA]</scope>
    <source>
        <strain evidence="3">cv. BTx623</strain>
    </source>
</reference>
<dbReference type="InParanoid" id="A0A1Z5RE59"/>
<evidence type="ECO:0000313" key="3">
    <source>
        <dbReference type="Proteomes" id="UP000000768"/>
    </source>
</evidence>
<feature type="signal peptide" evidence="1">
    <location>
        <begin position="1"/>
        <end position="20"/>
    </location>
</feature>
<accession>A0A1Z5RE59</accession>
<protein>
    <submittedName>
        <fullName evidence="2">Uncharacterized protein</fullName>
    </submittedName>
</protein>
<gene>
    <name evidence="2" type="ORF">SORBI_3006G162550</name>
</gene>
<dbReference type="Proteomes" id="UP000000768">
    <property type="component" value="Chromosome 6"/>
</dbReference>
<dbReference type="Gramene" id="OQU82034">
    <property type="protein sequence ID" value="OQU82034"/>
    <property type="gene ID" value="SORBI_3006G162550"/>
</dbReference>
<feature type="chain" id="PRO_5012961521" evidence="1">
    <location>
        <begin position="21"/>
        <end position="73"/>
    </location>
</feature>
<proteinExistence type="predicted"/>
<reference evidence="2 3" key="1">
    <citation type="journal article" date="2009" name="Nature">
        <title>The Sorghum bicolor genome and the diversification of grasses.</title>
        <authorList>
            <person name="Paterson A.H."/>
            <person name="Bowers J.E."/>
            <person name="Bruggmann R."/>
            <person name="Dubchak I."/>
            <person name="Grimwood J."/>
            <person name="Gundlach H."/>
            <person name="Haberer G."/>
            <person name="Hellsten U."/>
            <person name="Mitros T."/>
            <person name="Poliakov A."/>
            <person name="Schmutz J."/>
            <person name="Spannagl M."/>
            <person name="Tang H."/>
            <person name="Wang X."/>
            <person name="Wicker T."/>
            <person name="Bharti A.K."/>
            <person name="Chapman J."/>
            <person name="Feltus F.A."/>
            <person name="Gowik U."/>
            <person name="Grigoriev I.V."/>
            <person name="Lyons E."/>
            <person name="Maher C.A."/>
            <person name="Martis M."/>
            <person name="Narechania A."/>
            <person name="Otillar R.P."/>
            <person name="Penning B.W."/>
            <person name="Salamov A.A."/>
            <person name="Wang Y."/>
            <person name="Zhang L."/>
            <person name="Carpita N.C."/>
            <person name="Freeling M."/>
            <person name="Gingle A.R."/>
            <person name="Hash C.T."/>
            <person name="Keller B."/>
            <person name="Klein P."/>
            <person name="Kresovich S."/>
            <person name="McCann M.C."/>
            <person name="Ming R."/>
            <person name="Peterson D.G."/>
            <person name="Mehboob-ur-Rahman"/>
            <person name="Ware D."/>
            <person name="Westhoff P."/>
            <person name="Mayer K.F."/>
            <person name="Messing J."/>
            <person name="Rokhsar D.S."/>
        </authorList>
    </citation>
    <scope>NUCLEOTIDE SEQUENCE [LARGE SCALE GENOMIC DNA]</scope>
    <source>
        <strain evidence="3">cv. BTx623</strain>
    </source>
</reference>